<dbReference type="InterPro" id="IPR036291">
    <property type="entry name" value="NAD(P)-bd_dom_sf"/>
</dbReference>
<name>A0AAV9N285_9EURO</name>
<dbReference type="InterPro" id="IPR013154">
    <property type="entry name" value="ADH-like_N"/>
</dbReference>
<dbReference type="SUPFAM" id="SSF51735">
    <property type="entry name" value="NAD(P)-binding Rossmann-fold domains"/>
    <property type="match status" value="1"/>
</dbReference>
<dbReference type="SUPFAM" id="SSF50129">
    <property type="entry name" value="GroES-like"/>
    <property type="match status" value="1"/>
</dbReference>
<dbReference type="InterPro" id="IPR013149">
    <property type="entry name" value="ADH-like_C"/>
</dbReference>
<evidence type="ECO:0000256" key="2">
    <source>
        <dbReference type="ARBA" id="ARBA00008072"/>
    </source>
</evidence>
<dbReference type="Pfam" id="PF00107">
    <property type="entry name" value="ADH_zinc_N"/>
    <property type="match status" value="1"/>
</dbReference>
<gene>
    <name evidence="8" type="ORF">LTR84_007124</name>
</gene>
<dbReference type="FunFam" id="3.40.50.720:FF:000039">
    <property type="entry name" value="Alcohol dehydrogenase AdhP"/>
    <property type="match status" value="1"/>
</dbReference>
<dbReference type="RefSeq" id="XP_064702344.1">
    <property type="nucleotide sequence ID" value="XM_064850678.1"/>
</dbReference>
<proteinExistence type="inferred from homology"/>
<evidence type="ECO:0000256" key="6">
    <source>
        <dbReference type="ARBA" id="ARBA00023027"/>
    </source>
</evidence>
<dbReference type="InterPro" id="IPR020843">
    <property type="entry name" value="ER"/>
</dbReference>
<comment type="cofactor">
    <cofactor evidence="1">
        <name>Zn(2+)</name>
        <dbReference type="ChEBI" id="CHEBI:29105"/>
    </cofactor>
</comment>
<dbReference type="EMBL" id="JAVRRD010000028">
    <property type="protein sequence ID" value="KAK5046771.1"/>
    <property type="molecule type" value="Genomic_DNA"/>
</dbReference>
<keyword evidence="5" id="KW-0560">Oxidoreductase</keyword>
<keyword evidence="6" id="KW-0520">NAD</keyword>
<evidence type="ECO:0000256" key="5">
    <source>
        <dbReference type="ARBA" id="ARBA00023002"/>
    </source>
</evidence>
<dbReference type="InterPro" id="IPR011032">
    <property type="entry name" value="GroES-like_sf"/>
</dbReference>
<dbReference type="Gene3D" id="3.40.50.720">
    <property type="entry name" value="NAD(P)-binding Rossmann-like Domain"/>
    <property type="match status" value="1"/>
</dbReference>
<protein>
    <recommendedName>
        <fullName evidence="7">Enoyl reductase (ER) domain-containing protein</fullName>
    </recommendedName>
</protein>
<evidence type="ECO:0000256" key="1">
    <source>
        <dbReference type="ARBA" id="ARBA00001947"/>
    </source>
</evidence>
<dbReference type="Gene3D" id="3.90.180.10">
    <property type="entry name" value="Medium-chain alcohol dehydrogenases, catalytic domain"/>
    <property type="match status" value="1"/>
</dbReference>
<dbReference type="GO" id="GO:0046872">
    <property type="term" value="F:metal ion binding"/>
    <property type="evidence" value="ECO:0007669"/>
    <property type="project" value="UniProtKB-KW"/>
</dbReference>
<evidence type="ECO:0000313" key="8">
    <source>
        <dbReference type="EMBL" id="KAK5046771.1"/>
    </source>
</evidence>
<dbReference type="SMART" id="SM00829">
    <property type="entry name" value="PKS_ER"/>
    <property type="match status" value="1"/>
</dbReference>
<comment type="similarity">
    <text evidence="2">Belongs to the zinc-containing alcohol dehydrogenase family.</text>
</comment>
<evidence type="ECO:0000256" key="3">
    <source>
        <dbReference type="ARBA" id="ARBA00022723"/>
    </source>
</evidence>
<dbReference type="PANTHER" id="PTHR42940:SF8">
    <property type="entry name" value="VACUOLAR PROTEIN SORTING-ASSOCIATED PROTEIN 11"/>
    <property type="match status" value="1"/>
</dbReference>
<evidence type="ECO:0000256" key="4">
    <source>
        <dbReference type="ARBA" id="ARBA00022833"/>
    </source>
</evidence>
<keyword evidence="4" id="KW-0862">Zinc</keyword>
<keyword evidence="9" id="KW-1185">Reference proteome</keyword>
<feature type="domain" description="Enoyl reductase (ER)" evidence="7">
    <location>
        <begin position="16"/>
        <end position="350"/>
    </location>
</feature>
<sequence>MGIAGIPSMMTAAQVVQLNKPHELNQVETFHELRSHDLLIKTVAASLCHTDLMIIDGTLPASLPMTASHEGAGIVIATGDAVNNIKVGERVMSGLPLNLCGQCEDCLGPEDRVQYCKHTEGSIGLGMDGAFADYHVADSRTTSLIPDTVNFAEAAALACAGRTVYRAIKICGLGVGDYLAIIGAGGGLGHLGVQFAQAKGFKVIAIDARDASLELCKEIGADHVLDARDGQHRIIVEVQKITGTSGANATLNLSAHPTATQMACAVTKDHGTMIQVAGPEKTTISIFDLVFRDINIKGTMLAGSKCSAEMLEEYAKHGLKVQMETFHGLRQVPEMVLALHSGALKGKAVCVVDADRYAEDIAQ</sequence>
<reference evidence="8 9" key="1">
    <citation type="submission" date="2023-08" db="EMBL/GenBank/DDBJ databases">
        <title>Black Yeasts Isolated from many extreme environments.</title>
        <authorList>
            <person name="Coleine C."/>
            <person name="Stajich J.E."/>
            <person name="Selbmann L."/>
        </authorList>
    </citation>
    <scope>NUCLEOTIDE SEQUENCE [LARGE SCALE GENOMIC DNA]</scope>
    <source>
        <strain evidence="8 9">CCFEE 5792</strain>
    </source>
</reference>
<dbReference type="Proteomes" id="UP001358417">
    <property type="component" value="Unassembled WGS sequence"/>
</dbReference>
<dbReference type="GO" id="GO:0005737">
    <property type="term" value="C:cytoplasm"/>
    <property type="evidence" value="ECO:0007669"/>
    <property type="project" value="TreeGrafter"/>
</dbReference>
<evidence type="ECO:0000313" key="9">
    <source>
        <dbReference type="Proteomes" id="UP001358417"/>
    </source>
</evidence>
<dbReference type="AlphaFoldDB" id="A0AAV9N285"/>
<dbReference type="PANTHER" id="PTHR42940">
    <property type="entry name" value="ALCOHOL DEHYDROGENASE 1-RELATED"/>
    <property type="match status" value="1"/>
</dbReference>
<organism evidence="8 9">
    <name type="scientific">Exophiala bonariae</name>
    <dbReference type="NCBI Taxonomy" id="1690606"/>
    <lineage>
        <taxon>Eukaryota</taxon>
        <taxon>Fungi</taxon>
        <taxon>Dikarya</taxon>
        <taxon>Ascomycota</taxon>
        <taxon>Pezizomycotina</taxon>
        <taxon>Eurotiomycetes</taxon>
        <taxon>Chaetothyriomycetidae</taxon>
        <taxon>Chaetothyriales</taxon>
        <taxon>Herpotrichiellaceae</taxon>
        <taxon>Exophiala</taxon>
    </lineage>
</organism>
<dbReference type="Pfam" id="PF08240">
    <property type="entry name" value="ADH_N"/>
    <property type="match status" value="1"/>
</dbReference>
<dbReference type="GeneID" id="89975291"/>
<dbReference type="GO" id="GO:0004022">
    <property type="term" value="F:alcohol dehydrogenase (NAD+) activity"/>
    <property type="evidence" value="ECO:0007669"/>
    <property type="project" value="TreeGrafter"/>
</dbReference>
<keyword evidence="3" id="KW-0479">Metal-binding</keyword>
<evidence type="ECO:0000259" key="7">
    <source>
        <dbReference type="SMART" id="SM00829"/>
    </source>
</evidence>
<accession>A0AAV9N285</accession>
<comment type="caution">
    <text evidence="8">The sequence shown here is derived from an EMBL/GenBank/DDBJ whole genome shotgun (WGS) entry which is preliminary data.</text>
</comment>